<comment type="caution">
    <text evidence="3">The sequence shown here is derived from an EMBL/GenBank/DDBJ whole genome shotgun (WGS) entry which is preliminary data.</text>
</comment>
<dbReference type="GO" id="GO:0030638">
    <property type="term" value="P:polyketide metabolic process"/>
    <property type="evidence" value="ECO:0007669"/>
    <property type="project" value="InterPro"/>
</dbReference>
<dbReference type="Pfam" id="PF03328">
    <property type="entry name" value="HpcH_HpaI"/>
    <property type="match status" value="1"/>
</dbReference>
<dbReference type="InterPro" id="IPR015813">
    <property type="entry name" value="Pyrv/PenolPyrv_kinase-like_dom"/>
</dbReference>
<reference evidence="3 4" key="2">
    <citation type="journal article" date="2021" name="Curr. Genet.">
        <title>Genetic response to nitrogen starvation in the aggressive Eucalyptus foliar pathogen Teratosphaeria destructans.</title>
        <authorList>
            <person name="Havenga M."/>
            <person name="Wingfield B.D."/>
            <person name="Wingfield M.J."/>
            <person name="Dreyer L.L."/>
            <person name="Roets F."/>
            <person name="Aylward J."/>
        </authorList>
    </citation>
    <scope>NUCLEOTIDE SEQUENCE [LARGE SCALE GENOMIC DNA]</scope>
    <source>
        <strain evidence="3">CMW44962</strain>
    </source>
</reference>
<protein>
    <submittedName>
        <fullName evidence="3">Lea domain protein</fullName>
    </submittedName>
</protein>
<sequence length="694" mass="75436">MNGHSNGVEAPVMLPSAKPFSIADNIVLQPPLTRLGTGPPLVLLVPPELDLKNSAKTLDPPPLQKWAEEGYAVAQITVSGASGFHQQLEVALQELNELKECEKINGVGLIAINLSILPEISSIVDSHSAISAIITHGMSAVDTKKPQLRHIPSAAPAATPAKDVAPSRTFFYANTEPFFTIPAHKDFQSAPAAVSHTRSLSFLKPLVGGPYFDLEAIWEEHTRFEFGERAVEKTMGTMVQEPYVNHIPTMTGGVGRERLTNFYRYHFIFNNPDDTALELVSRTVGIDRVIDEFIFTFTHDRIIDWLLPGVPPTGKRCEIPFSSVVNIRGDRLYHEHIAWDQATALRQLGLLPEYLPFPYQVDGKDPAAGKRFEYRVPAAGVETAKKLADESSVVSNKMFDFAIREVDRPPHKASVHIFPPMDAATGKTRLRASLERASSEGDPSVGQWLEFPGFTLARTVASMGCDWVLVGWEHGHIDDSAMYHAVAAVASAGASPIVRVAGSESWMIKWALDAGAHGIMVPMVETAEQAQAVARFAHYAKPHAAVTGIRGCGGIFANASFGLTAPDYLSQANESITVIVRIESPAGVDNCAETAAVDGIDALFTGPNDLASSMGYFAFDHPKIPEVQEPAAKVLQAAREKGKYAGHFALGAEEAGKRLRQRWHFINCGADVVALTTWMTSEMSKLKELRAQPA</sequence>
<dbReference type="InterPro" id="IPR032710">
    <property type="entry name" value="NTF2-like_dom_sf"/>
</dbReference>
<dbReference type="InterPro" id="IPR005000">
    <property type="entry name" value="Aldolase/citrate-lyase_domain"/>
</dbReference>
<evidence type="ECO:0000313" key="3">
    <source>
        <dbReference type="EMBL" id="KAH9843406.1"/>
    </source>
</evidence>
<dbReference type="SUPFAM" id="SSF54427">
    <property type="entry name" value="NTF2-like"/>
    <property type="match status" value="1"/>
</dbReference>
<proteinExistence type="predicted"/>
<dbReference type="EMBL" id="RIBY02000358">
    <property type="protein sequence ID" value="KAH9843406.1"/>
    <property type="molecule type" value="Genomic_DNA"/>
</dbReference>
<name>A0A9W7SZ84_9PEZI</name>
<dbReference type="GO" id="GO:0003824">
    <property type="term" value="F:catalytic activity"/>
    <property type="evidence" value="ECO:0007669"/>
    <property type="project" value="InterPro"/>
</dbReference>
<dbReference type="InterPro" id="IPR009959">
    <property type="entry name" value="Cyclase_SnoaL-like"/>
</dbReference>
<dbReference type="SUPFAM" id="SSF51621">
    <property type="entry name" value="Phosphoenolpyruvate/pyruvate domain"/>
    <property type="match status" value="1"/>
</dbReference>
<dbReference type="OrthoDB" id="5440at2759"/>
<feature type="domain" description="HpcH/HpaI aldolase/citrate lyase" evidence="2">
    <location>
        <begin position="455"/>
        <end position="673"/>
    </location>
</feature>
<dbReference type="AlphaFoldDB" id="A0A9W7SZ84"/>
<keyword evidence="4" id="KW-1185">Reference proteome</keyword>
<keyword evidence="1" id="KW-0479">Metal-binding</keyword>
<evidence type="ECO:0000259" key="2">
    <source>
        <dbReference type="Pfam" id="PF03328"/>
    </source>
</evidence>
<dbReference type="GO" id="GO:0046872">
    <property type="term" value="F:metal ion binding"/>
    <property type="evidence" value="ECO:0007669"/>
    <property type="project" value="UniProtKB-KW"/>
</dbReference>
<evidence type="ECO:0000313" key="4">
    <source>
        <dbReference type="Proteomes" id="UP001138500"/>
    </source>
</evidence>
<dbReference type="Gene3D" id="3.10.450.50">
    <property type="match status" value="1"/>
</dbReference>
<organism evidence="3 4">
    <name type="scientific">Teratosphaeria destructans</name>
    <dbReference type="NCBI Taxonomy" id="418781"/>
    <lineage>
        <taxon>Eukaryota</taxon>
        <taxon>Fungi</taxon>
        <taxon>Dikarya</taxon>
        <taxon>Ascomycota</taxon>
        <taxon>Pezizomycotina</taxon>
        <taxon>Dothideomycetes</taxon>
        <taxon>Dothideomycetidae</taxon>
        <taxon>Mycosphaerellales</taxon>
        <taxon>Teratosphaeriaceae</taxon>
        <taxon>Teratosphaeria</taxon>
    </lineage>
</organism>
<dbReference type="PANTHER" id="PTHR38436:SF3">
    <property type="entry name" value="CARBOXYMETHYLENEBUTENOLIDASE-RELATED"/>
    <property type="match status" value="1"/>
</dbReference>
<accession>A0A9W7SZ84</accession>
<evidence type="ECO:0000256" key="1">
    <source>
        <dbReference type="ARBA" id="ARBA00022723"/>
    </source>
</evidence>
<gene>
    <name evidence="3" type="ORF">Tdes44962_MAKER07413</name>
</gene>
<reference evidence="3 4" key="1">
    <citation type="journal article" date="2018" name="IMA Fungus">
        <title>IMA Genome-F 10: Nine draft genome sequences of Claviceps purpurea s.lat., including C. arundinis, C. humidiphila, and C. cf. spartinae, pseudomolecules for the pitch canker pathogen Fusarium circinatum, draft genome of Davidsoniella eucalypti, Grosmannia galeiformis, Quambalaria eucalypti, and Teratosphaeria destructans.</title>
        <authorList>
            <person name="Wingfield B.D."/>
            <person name="Liu M."/>
            <person name="Nguyen H.D."/>
            <person name="Lane F.A."/>
            <person name="Morgan S.W."/>
            <person name="De Vos L."/>
            <person name="Wilken P.M."/>
            <person name="Duong T.A."/>
            <person name="Aylward J."/>
            <person name="Coetzee M.P."/>
            <person name="Dadej K."/>
            <person name="De Beer Z.W."/>
            <person name="Findlay W."/>
            <person name="Havenga M."/>
            <person name="Kolarik M."/>
            <person name="Menzies J.G."/>
            <person name="Naidoo K."/>
            <person name="Pochopski O."/>
            <person name="Shoukouhi P."/>
            <person name="Santana Q.C."/>
            <person name="Seifert K.A."/>
            <person name="Soal N."/>
            <person name="Steenkamp E.T."/>
            <person name="Tatham C.T."/>
            <person name="van der Nest M.A."/>
            <person name="Wingfield M.J."/>
        </authorList>
    </citation>
    <scope>NUCLEOTIDE SEQUENCE [LARGE SCALE GENOMIC DNA]</scope>
    <source>
        <strain evidence="3">CMW44962</strain>
    </source>
</reference>
<dbReference type="InterPro" id="IPR040442">
    <property type="entry name" value="Pyrv_kinase-like_dom_sf"/>
</dbReference>
<dbReference type="Proteomes" id="UP001138500">
    <property type="component" value="Unassembled WGS sequence"/>
</dbReference>
<dbReference type="Gene3D" id="3.20.20.60">
    <property type="entry name" value="Phosphoenolpyruvate-binding domains"/>
    <property type="match status" value="1"/>
</dbReference>
<dbReference type="PANTHER" id="PTHR38436">
    <property type="entry name" value="POLYKETIDE CYCLASE SNOAL-LIKE DOMAIN"/>
    <property type="match status" value="1"/>
</dbReference>